<feature type="domain" description="Gnk2-homologous" evidence="11">
    <location>
        <begin position="143"/>
        <end position="242"/>
    </location>
</feature>
<dbReference type="AlphaFoldDB" id="A0A8B8M796"/>
<evidence type="ECO:0000313" key="13">
    <source>
        <dbReference type="RefSeq" id="XP_027362974.1"/>
    </source>
</evidence>
<evidence type="ECO:0000256" key="2">
    <source>
        <dbReference type="ARBA" id="ARBA00022581"/>
    </source>
</evidence>
<dbReference type="InterPro" id="IPR051378">
    <property type="entry name" value="Cell2Cell_Antifungal"/>
</dbReference>
<feature type="transmembrane region" description="Helical" evidence="9">
    <location>
        <begin position="263"/>
        <end position="284"/>
    </location>
</feature>
<dbReference type="OrthoDB" id="1715309at2759"/>
<evidence type="ECO:0000256" key="1">
    <source>
        <dbReference type="ARBA" id="ARBA00004251"/>
    </source>
</evidence>
<proteinExistence type="inferred from homology"/>
<evidence type="ECO:0000256" key="5">
    <source>
        <dbReference type="ARBA" id="ARBA00022949"/>
    </source>
</evidence>
<evidence type="ECO:0000256" key="8">
    <source>
        <dbReference type="ARBA" id="ARBA00038393"/>
    </source>
</evidence>
<dbReference type="PROSITE" id="PS51473">
    <property type="entry name" value="GNK2"/>
    <property type="match status" value="2"/>
</dbReference>
<dbReference type="GO" id="GO:0009506">
    <property type="term" value="C:plasmodesma"/>
    <property type="evidence" value="ECO:0007669"/>
    <property type="project" value="UniProtKB-SubCell"/>
</dbReference>
<evidence type="ECO:0000256" key="10">
    <source>
        <dbReference type="SAM" id="SignalP"/>
    </source>
</evidence>
<gene>
    <name evidence="13" type="primary">LOC113870733</name>
</gene>
<dbReference type="RefSeq" id="XP_027362974.1">
    <property type="nucleotide sequence ID" value="XM_027507173.1"/>
</dbReference>
<accession>A0A8B8M796</accession>
<dbReference type="GO" id="GO:0010497">
    <property type="term" value="P:plasmodesmata-mediated intercellular transport"/>
    <property type="evidence" value="ECO:0007669"/>
    <property type="project" value="TreeGrafter"/>
</dbReference>
<dbReference type="InterPro" id="IPR038408">
    <property type="entry name" value="GNK2_sf"/>
</dbReference>
<keyword evidence="3 10" id="KW-0732">Signal</keyword>
<dbReference type="Gene3D" id="3.30.430.20">
    <property type="entry name" value="Gnk2 domain, C-X8-C-X2-C motif"/>
    <property type="match status" value="2"/>
</dbReference>
<dbReference type="KEGG" id="aprc:113870733"/>
<evidence type="ECO:0000256" key="4">
    <source>
        <dbReference type="ARBA" id="ARBA00022737"/>
    </source>
</evidence>
<dbReference type="GeneID" id="113870733"/>
<evidence type="ECO:0000313" key="12">
    <source>
        <dbReference type="Proteomes" id="UP000694853"/>
    </source>
</evidence>
<keyword evidence="6" id="KW-1015">Disulfide bond</keyword>
<keyword evidence="12" id="KW-1185">Reference proteome</keyword>
<comment type="subcellular location">
    <subcellularLocation>
        <location evidence="7">Cell junction</location>
        <location evidence="7">Plasmodesma</location>
    </subcellularLocation>
    <subcellularLocation>
        <location evidence="1">Cell membrane</location>
        <topology evidence="1">Single-pass type I membrane protein</topology>
    </subcellularLocation>
</comment>
<feature type="signal peptide" evidence="10">
    <location>
        <begin position="1"/>
        <end position="23"/>
    </location>
</feature>
<keyword evidence="9" id="KW-0472">Membrane</keyword>
<dbReference type="InterPro" id="IPR002902">
    <property type="entry name" value="GNK2"/>
</dbReference>
<feature type="chain" id="PRO_5034698652" evidence="10">
    <location>
        <begin position="24"/>
        <end position="294"/>
    </location>
</feature>
<dbReference type="PANTHER" id="PTHR32080">
    <property type="entry name" value="ANTIFUNGAL PROTEIN GINKBILOBIN-2-LIKE"/>
    <property type="match status" value="1"/>
</dbReference>
<name>A0A8B8M796_ABRPR</name>
<keyword evidence="9" id="KW-0812">Transmembrane</keyword>
<dbReference type="Pfam" id="PF01657">
    <property type="entry name" value="Stress-antifung"/>
    <property type="match status" value="2"/>
</dbReference>
<organism evidence="12 13">
    <name type="scientific">Abrus precatorius</name>
    <name type="common">Indian licorice</name>
    <name type="synonym">Glycine abrus</name>
    <dbReference type="NCBI Taxonomy" id="3816"/>
    <lineage>
        <taxon>Eukaryota</taxon>
        <taxon>Viridiplantae</taxon>
        <taxon>Streptophyta</taxon>
        <taxon>Embryophyta</taxon>
        <taxon>Tracheophyta</taxon>
        <taxon>Spermatophyta</taxon>
        <taxon>Magnoliopsida</taxon>
        <taxon>eudicotyledons</taxon>
        <taxon>Gunneridae</taxon>
        <taxon>Pentapetalae</taxon>
        <taxon>rosids</taxon>
        <taxon>fabids</taxon>
        <taxon>Fabales</taxon>
        <taxon>Fabaceae</taxon>
        <taxon>Papilionoideae</taxon>
        <taxon>50 kb inversion clade</taxon>
        <taxon>NPAAA clade</taxon>
        <taxon>indigoferoid/millettioid clade</taxon>
        <taxon>Abreae</taxon>
        <taxon>Abrus</taxon>
    </lineage>
</organism>
<keyword evidence="5" id="KW-0965">Cell junction</keyword>
<evidence type="ECO:0000256" key="6">
    <source>
        <dbReference type="ARBA" id="ARBA00023157"/>
    </source>
</evidence>
<dbReference type="GO" id="GO:0046739">
    <property type="term" value="P:transport of virus in multicellular host"/>
    <property type="evidence" value="ECO:0007669"/>
    <property type="project" value="TreeGrafter"/>
</dbReference>
<dbReference type="GO" id="GO:0005886">
    <property type="term" value="C:plasma membrane"/>
    <property type="evidence" value="ECO:0007669"/>
    <property type="project" value="UniProtKB-SubCell"/>
</dbReference>
<feature type="domain" description="Gnk2-homologous" evidence="11">
    <location>
        <begin position="28"/>
        <end position="133"/>
    </location>
</feature>
<keyword evidence="4" id="KW-0677">Repeat</keyword>
<evidence type="ECO:0000256" key="7">
    <source>
        <dbReference type="ARBA" id="ARBA00024184"/>
    </source>
</evidence>
<protein>
    <submittedName>
        <fullName evidence="13">Cysteine-rich repeat secretory protein 11-like</fullName>
    </submittedName>
</protein>
<comment type="similarity">
    <text evidence="8">Belongs to the cysteine-rich repeat secretory protein family. Plasmodesmata-located proteins (PDLD) subfamily.</text>
</comment>
<keyword evidence="2" id="KW-0945">Host-virus interaction</keyword>
<keyword evidence="9" id="KW-1133">Transmembrane helix</keyword>
<sequence length="294" mass="32204">MEVSHSTILLSFSFLLFLPSSEPVSDISTLVYKTCATQTFNDQLSQSYSQTLNYLFQQLTSQSSQHKFFKTAETVNDDTAISGLFQCRDDINNEDCFSCVNLLPQMSNTLCSDSTSARVQLDGCYIQYGTEELPEETSGESKTSTLLHKDCGEPVLAFFKFNKLMDEAFVNLESGILNSNGYYATNYKSVKLMAQCEGDSDTCECSNCVSDAVQVAKEDCRSSLSAQIYLDKCFISYIYQPELGAIPGNSIPGASGSNNANKLAAIFVGGAAALVLAFIFLSLINARLKKADYE</sequence>
<evidence type="ECO:0000256" key="3">
    <source>
        <dbReference type="ARBA" id="ARBA00022729"/>
    </source>
</evidence>
<evidence type="ECO:0000259" key="11">
    <source>
        <dbReference type="PROSITE" id="PS51473"/>
    </source>
</evidence>
<dbReference type="CDD" id="cd23509">
    <property type="entry name" value="Gnk2-like"/>
    <property type="match status" value="2"/>
</dbReference>
<dbReference type="PANTHER" id="PTHR32080:SF6">
    <property type="entry name" value="PLASMODESMATA-LOCATED PROTEIN 4"/>
    <property type="match status" value="1"/>
</dbReference>
<evidence type="ECO:0000256" key="9">
    <source>
        <dbReference type="SAM" id="Phobius"/>
    </source>
</evidence>
<dbReference type="Proteomes" id="UP000694853">
    <property type="component" value="Unplaced"/>
</dbReference>
<reference evidence="12" key="1">
    <citation type="journal article" date="2019" name="Toxins">
        <title>Detection of Abrin-Like and Prepropulchellin-Like Toxin Genes and Transcripts Using Whole Genome Sequencing and Full-Length Transcript Sequencing of Abrus precatorius.</title>
        <authorList>
            <person name="Hovde B.T."/>
            <person name="Daligault H.E."/>
            <person name="Hanschen E.R."/>
            <person name="Kunde Y.A."/>
            <person name="Johnson M.B."/>
            <person name="Starkenburg S.R."/>
            <person name="Johnson S.L."/>
        </authorList>
    </citation>
    <scope>NUCLEOTIDE SEQUENCE [LARGE SCALE GENOMIC DNA]</scope>
</reference>
<reference evidence="13" key="2">
    <citation type="submission" date="2025-08" db="UniProtKB">
        <authorList>
            <consortium name="RefSeq"/>
        </authorList>
    </citation>
    <scope>IDENTIFICATION</scope>
    <source>
        <tissue evidence="13">Young leaves</tissue>
    </source>
</reference>